<dbReference type="eggNOG" id="COG2755">
    <property type="taxonomic scope" value="Bacteria"/>
</dbReference>
<dbReference type="PANTHER" id="PTHR30383">
    <property type="entry name" value="THIOESTERASE 1/PROTEASE 1/LYSOPHOSPHOLIPASE L1"/>
    <property type="match status" value="1"/>
</dbReference>
<dbReference type="STRING" id="1236973.JCM9157_1887"/>
<dbReference type="GO" id="GO:0004622">
    <property type="term" value="F:phosphatidylcholine lysophospholipase activity"/>
    <property type="evidence" value="ECO:0007669"/>
    <property type="project" value="TreeGrafter"/>
</dbReference>
<dbReference type="OrthoDB" id="26855at2"/>
<name>W4QS93_HALA3</name>
<dbReference type="EMBL" id="BAUV01000011">
    <property type="protein sequence ID" value="GAE34807.1"/>
    <property type="molecule type" value="Genomic_DNA"/>
</dbReference>
<dbReference type="AlphaFoldDB" id="W4QS93"/>
<accession>W4QS93</accession>
<sequence>MTFVYTALGDSLTVGKGDFFRAGFVTHYANLIEKSIHQKVSLNIQAQSGITSSQFIQKLQNRETRRAIAEADFITITLGGNDLLQALRFHDLHMVEKSLKLFSQNMSFILKEIHNIKSYVRKRHCSIQLIGLYNPVPQLPYSHFIIQRYNQALHAFTSTHVSYVDVYNAFRQQLANLLATDGHPNHLGHKLIAETAYRSALT</sequence>
<comment type="caution">
    <text evidence="2">The sequence shown here is derived from an EMBL/GenBank/DDBJ whole genome shotgun (WGS) entry which is preliminary data.</text>
</comment>
<keyword evidence="2" id="KW-0378">Hydrolase</keyword>
<evidence type="ECO:0000313" key="2">
    <source>
        <dbReference type="EMBL" id="GAE34807.1"/>
    </source>
</evidence>
<organism evidence="2 3">
    <name type="scientific">Halalkalibacter akibai (strain ATCC 43226 / DSM 21942 / CIP 109018 / JCM 9157 / 1139)</name>
    <name type="common">Bacillus akibai</name>
    <dbReference type="NCBI Taxonomy" id="1236973"/>
    <lineage>
        <taxon>Bacteria</taxon>
        <taxon>Bacillati</taxon>
        <taxon>Bacillota</taxon>
        <taxon>Bacilli</taxon>
        <taxon>Bacillales</taxon>
        <taxon>Bacillaceae</taxon>
        <taxon>Halalkalibacter</taxon>
    </lineage>
</organism>
<reference evidence="2 3" key="1">
    <citation type="journal article" date="2014" name="Genome Announc.">
        <title>Draft Genome Sequences of Three Alkaliphilic Bacillus Strains, Bacillus wakoensis JCM 9140T, Bacillus akibai JCM 9157T, and Bacillus hemicellulosilyticus JCM 9152T.</title>
        <authorList>
            <person name="Yuki M."/>
            <person name="Oshima K."/>
            <person name="Suda W."/>
            <person name="Oshida Y."/>
            <person name="Kitamura K."/>
            <person name="Iida T."/>
            <person name="Hattori M."/>
            <person name="Ohkuma M."/>
        </authorList>
    </citation>
    <scope>NUCLEOTIDE SEQUENCE [LARGE SCALE GENOMIC DNA]</scope>
    <source>
        <strain evidence="2 3">JCM 9157</strain>
    </source>
</reference>
<dbReference type="InterPro" id="IPR051532">
    <property type="entry name" value="Ester_Hydrolysis_Enzymes"/>
</dbReference>
<dbReference type="Pfam" id="PF13472">
    <property type="entry name" value="Lipase_GDSL_2"/>
    <property type="match status" value="1"/>
</dbReference>
<evidence type="ECO:0000259" key="1">
    <source>
        <dbReference type="Pfam" id="PF13472"/>
    </source>
</evidence>
<proteinExistence type="predicted"/>
<feature type="domain" description="SGNH hydrolase-type esterase" evidence="1">
    <location>
        <begin position="7"/>
        <end position="191"/>
    </location>
</feature>
<dbReference type="RefSeq" id="WP_035663896.1">
    <property type="nucleotide sequence ID" value="NZ_BAUV01000011.1"/>
</dbReference>
<protein>
    <submittedName>
        <fullName evidence="2">Lipase/Acylhydrolase with GDSL-like motif in BtlB locus</fullName>
    </submittedName>
</protein>
<dbReference type="InterPro" id="IPR036514">
    <property type="entry name" value="SGNH_hydro_sf"/>
</dbReference>
<keyword evidence="3" id="KW-1185">Reference proteome</keyword>
<dbReference type="InterPro" id="IPR013830">
    <property type="entry name" value="SGNH_hydro"/>
</dbReference>
<gene>
    <name evidence="2" type="ORF">JCM9157_1887</name>
</gene>
<dbReference type="Gene3D" id="3.40.50.1110">
    <property type="entry name" value="SGNH hydrolase"/>
    <property type="match status" value="1"/>
</dbReference>
<evidence type="ECO:0000313" key="3">
    <source>
        <dbReference type="Proteomes" id="UP000018896"/>
    </source>
</evidence>
<dbReference type="Proteomes" id="UP000018896">
    <property type="component" value="Unassembled WGS sequence"/>
</dbReference>
<dbReference type="PANTHER" id="PTHR30383:SF27">
    <property type="entry name" value="SPORE GERMINATION LIPASE LIPC"/>
    <property type="match status" value="1"/>
</dbReference>
<dbReference type="SUPFAM" id="SSF52266">
    <property type="entry name" value="SGNH hydrolase"/>
    <property type="match status" value="1"/>
</dbReference>